<dbReference type="EMBL" id="NCKV01038786">
    <property type="protein sequence ID" value="RWS18494.1"/>
    <property type="molecule type" value="Genomic_DNA"/>
</dbReference>
<keyword evidence="2" id="KW-0521">NADP</keyword>
<dbReference type="PANTHER" id="PTHR44252">
    <property type="entry name" value="D-ERYTHRULOSE REDUCTASE"/>
    <property type="match status" value="1"/>
</dbReference>
<evidence type="ECO:0000313" key="4">
    <source>
        <dbReference type="Proteomes" id="UP000288716"/>
    </source>
</evidence>
<dbReference type="GO" id="GO:0005997">
    <property type="term" value="P:xylulose metabolic process"/>
    <property type="evidence" value="ECO:0007669"/>
    <property type="project" value="TreeGrafter"/>
</dbReference>
<accession>A0A443RTA6</accession>
<comment type="similarity">
    <text evidence="1">Belongs to the short-chain dehydrogenases/reductases (SDR) family.</text>
</comment>
<evidence type="ECO:0000313" key="3">
    <source>
        <dbReference type="EMBL" id="RWS18494.1"/>
    </source>
</evidence>
<protein>
    <submittedName>
        <fullName evidence="3">L-xylulose reductase-like protein</fullName>
    </submittedName>
</protein>
<dbReference type="Gene3D" id="3.40.50.720">
    <property type="entry name" value="NAD(P)-binding Rossmann-like Domain"/>
    <property type="match status" value="1"/>
</dbReference>
<keyword evidence="4" id="KW-1185">Reference proteome</keyword>
<sequence length="67" mass="7105">AVGAFDVHFFMDIRFTGKCALVTGAAGGIGKGVAIKLSECGAKVIVFDKDEQSLKQLKNEVTYLIAN</sequence>
<dbReference type="SUPFAM" id="SSF51735">
    <property type="entry name" value="NAD(P)-binding Rossmann-fold domains"/>
    <property type="match status" value="1"/>
</dbReference>
<dbReference type="GO" id="GO:0004090">
    <property type="term" value="F:carbonyl reductase (NADPH) activity"/>
    <property type="evidence" value="ECO:0007669"/>
    <property type="project" value="TreeGrafter"/>
</dbReference>
<dbReference type="InterPro" id="IPR051737">
    <property type="entry name" value="L-xylulose/Carbonyl_redctase"/>
</dbReference>
<dbReference type="Proteomes" id="UP000288716">
    <property type="component" value="Unassembled WGS sequence"/>
</dbReference>
<reference evidence="3 4" key="1">
    <citation type="journal article" date="2018" name="Gigascience">
        <title>Genomes of trombidid mites reveal novel predicted allergens and laterally-transferred genes associated with secondary metabolism.</title>
        <authorList>
            <person name="Dong X."/>
            <person name="Chaisiri K."/>
            <person name="Xia D."/>
            <person name="Armstrong S.D."/>
            <person name="Fang Y."/>
            <person name="Donnelly M.J."/>
            <person name="Kadowaki T."/>
            <person name="McGarry J.W."/>
            <person name="Darby A.C."/>
            <person name="Makepeace B.L."/>
        </authorList>
    </citation>
    <scope>NUCLEOTIDE SEQUENCE [LARGE SCALE GENOMIC DNA]</scope>
    <source>
        <strain evidence="3">UoL-UT</strain>
    </source>
</reference>
<evidence type="ECO:0000256" key="2">
    <source>
        <dbReference type="ARBA" id="ARBA00022857"/>
    </source>
</evidence>
<comment type="caution">
    <text evidence="3">The sequence shown here is derived from an EMBL/GenBank/DDBJ whole genome shotgun (WGS) entry which is preliminary data.</text>
</comment>
<feature type="non-terminal residue" evidence="3">
    <location>
        <position position="1"/>
    </location>
</feature>
<dbReference type="InterPro" id="IPR036291">
    <property type="entry name" value="NAD(P)-bd_dom_sf"/>
</dbReference>
<dbReference type="GO" id="GO:0006006">
    <property type="term" value="P:glucose metabolic process"/>
    <property type="evidence" value="ECO:0007669"/>
    <property type="project" value="TreeGrafter"/>
</dbReference>
<dbReference type="Pfam" id="PF00106">
    <property type="entry name" value="adh_short"/>
    <property type="match status" value="1"/>
</dbReference>
<name>A0A443RTA6_9ACAR</name>
<dbReference type="PANTHER" id="PTHR44252:SF3">
    <property type="entry name" value="D-ERYTHRULOSE REDUCTASE-RELATED"/>
    <property type="match status" value="1"/>
</dbReference>
<dbReference type="AlphaFoldDB" id="A0A443RTA6"/>
<dbReference type="GO" id="GO:0050038">
    <property type="term" value="F:L-xylulose reductase (NADPH) activity"/>
    <property type="evidence" value="ECO:0007669"/>
    <property type="project" value="TreeGrafter"/>
</dbReference>
<dbReference type="VEuPathDB" id="VectorBase:LDEU013546"/>
<organism evidence="3 4">
    <name type="scientific">Leptotrombidium deliense</name>
    <dbReference type="NCBI Taxonomy" id="299467"/>
    <lineage>
        <taxon>Eukaryota</taxon>
        <taxon>Metazoa</taxon>
        <taxon>Ecdysozoa</taxon>
        <taxon>Arthropoda</taxon>
        <taxon>Chelicerata</taxon>
        <taxon>Arachnida</taxon>
        <taxon>Acari</taxon>
        <taxon>Acariformes</taxon>
        <taxon>Trombidiformes</taxon>
        <taxon>Prostigmata</taxon>
        <taxon>Anystina</taxon>
        <taxon>Parasitengona</taxon>
        <taxon>Trombiculoidea</taxon>
        <taxon>Trombiculidae</taxon>
        <taxon>Leptotrombidium</taxon>
    </lineage>
</organism>
<gene>
    <name evidence="3" type="ORF">B4U80_12490</name>
</gene>
<proteinExistence type="inferred from homology"/>
<dbReference type="InterPro" id="IPR002347">
    <property type="entry name" value="SDR_fam"/>
</dbReference>
<evidence type="ECO:0000256" key="1">
    <source>
        <dbReference type="ARBA" id="ARBA00006484"/>
    </source>
</evidence>